<organism evidence="2">
    <name type="scientific">Corethron hystrix</name>
    <dbReference type="NCBI Taxonomy" id="216773"/>
    <lineage>
        <taxon>Eukaryota</taxon>
        <taxon>Sar</taxon>
        <taxon>Stramenopiles</taxon>
        <taxon>Ochrophyta</taxon>
        <taxon>Bacillariophyta</taxon>
        <taxon>Coscinodiscophyceae</taxon>
        <taxon>Corethrophycidae</taxon>
        <taxon>Corethrales</taxon>
        <taxon>Corethraceae</taxon>
        <taxon>Corethron</taxon>
    </lineage>
</organism>
<feature type="compositionally biased region" description="Basic residues" evidence="1">
    <location>
        <begin position="62"/>
        <end position="76"/>
    </location>
</feature>
<reference evidence="2" key="1">
    <citation type="submission" date="2021-01" db="EMBL/GenBank/DDBJ databases">
        <authorList>
            <person name="Corre E."/>
            <person name="Pelletier E."/>
            <person name="Niang G."/>
            <person name="Scheremetjew M."/>
            <person name="Finn R."/>
            <person name="Kale V."/>
            <person name="Holt S."/>
            <person name="Cochrane G."/>
            <person name="Meng A."/>
            <person name="Brown T."/>
            <person name="Cohen L."/>
        </authorList>
    </citation>
    <scope>NUCLEOTIDE SEQUENCE</scope>
    <source>
        <strain evidence="2">308</strain>
    </source>
</reference>
<evidence type="ECO:0000256" key="1">
    <source>
        <dbReference type="SAM" id="MobiDB-lite"/>
    </source>
</evidence>
<evidence type="ECO:0000313" key="2">
    <source>
        <dbReference type="EMBL" id="CAD8898087.1"/>
    </source>
</evidence>
<protein>
    <submittedName>
        <fullName evidence="2">Uncharacterized protein</fullName>
    </submittedName>
</protein>
<gene>
    <name evidence="2" type="ORF">CHYS00102_LOCUS25301</name>
</gene>
<dbReference type="AlphaFoldDB" id="A0A7S1BWA3"/>
<proteinExistence type="predicted"/>
<accession>A0A7S1BWA3</accession>
<name>A0A7S1BWA3_9STRA</name>
<sequence length="294" mass="33126">MTSNEFDPKLRILKSEKKSSFISKEEERSSEPLVETKEDGKQSKTKKKLKANKFKNKESAKKLTKKKAKKTRKKSKTNQPTETPTLAPTGTLPKVRVVTNVQTCARCVRQGKTWSHFKCIEPPARGCNELGENCADTVEKCAIGGCRSPNDRFQVLENYNHTCSTCCENYSVHLPESTYHMCNIKSYSGEASGKSIPRYNLVRVKKGKCEEIMSKQCPQCSSCTLDLEQRIYNLRQGMGPGLNCSVDYESCVAKEKLGELFDACISPSSCECFCMKALMFTTNCPHLKNQIFYI</sequence>
<feature type="compositionally biased region" description="Basic and acidic residues" evidence="1">
    <location>
        <begin position="1"/>
        <end position="42"/>
    </location>
</feature>
<feature type="compositionally biased region" description="Basic residues" evidence="1">
    <location>
        <begin position="43"/>
        <end position="54"/>
    </location>
</feature>
<dbReference type="EMBL" id="HBFR01034665">
    <property type="protein sequence ID" value="CAD8898087.1"/>
    <property type="molecule type" value="Transcribed_RNA"/>
</dbReference>
<feature type="compositionally biased region" description="Polar residues" evidence="1">
    <location>
        <begin position="79"/>
        <end position="88"/>
    </location>
</feature>
<feature type="region of interest" description="Disordered" evidence="1">
    <location>
        <begin position="1"/>
        <end position="90"/>
    </location>
</feature>